<feature type="transmembrane region" description="Helical" evidence="1">
    <location>
        <begin position="102"/>
        <end position="123"/>
    </location>
</feature>
<gene>
    <name evidence="2" type="ORF">PCOR1329_LOCUS45125</name>
</gene>
<organism evidence="2 3">
    <name type="scientific">Prorocentrum cordatum</name>
    <dbReference type="NCBI Taxonomy" id="2364126"/>
    <lineage>
        <taxon>Eukaryota</taxon>
        <taxon>Sar</taxon>
        <taxon>Alveolata</taxon>
        <taxon>Dinophyceae</taxon>
        <taxon>Prorocentrales</taxon>
        <taxon>Prorocentraceae</taxon>
        <taxon>Prorocentrum</taxon>
    </lineage>
</organism>
<name>A0ABN9U4G8_9DINO</name>
<reference evidence="2" key="1">
    <citation type="submission" date="2023-10" db="EMBL/GenBank/DDBJ databases">
        <authorList>
            <person name="Chen Y."/>
            <person name="Shah S."/>
            <person name="Dougan E. K."/>
            <person name="Thang M."/>
            <person name="Chan C."/>
        </authorList>
    </citation>
    <scope>NUCLEOTIDE SEQUENCE [LARGE SCALE GENOMIC DNA]</scope>
</reference>
<keyword evidence="1" id="KW-1133">Transmembrane helix</keyword>
<comment type="caution">
    <text evidence="2">The sequence shown here is derived from an EMBL/GenBank/DDBJ whole genome shotgun (WGS) entry which is preliminary data.</text>
</comment>
<accession>A0ABN9U4G8</accession>
<dbReference type="Proteomes" id="UP001189429">
    <property type="component" value="Unassembled WGS sequence"/>
</dbReference>
<keyword evidence="1" id="KW-0812">Transmembrane</keyword>
<feature type="transmembrane region" description="Helical" evidence="1">
    <location>
        <begin position="79"/>
        <end position="96"/>
    </location>
</feature>
<keyword evidence="1" id="KW-0472">Membrane</keyword>
<dbReference type="EMBL" id="CAUYUJ010015423">
    <property type="protein sequence ID" value="CAK0853756.1"/>
    <property type="molecule type" value="Genomic_DNA"/>
</dbReference>
<evidence type="ECO:0000313" key="3">
    <source>
        <dbReference type="Proteomes" id="UP001189429"/>
    </source>
</evidence>
<evidence type="ECO:0000313" key="2">
    <source>
        <dbReference type="EMBL" id="CAK0853756.1"/>
    </source>
</evidence>
<evidence type="ECO:0000256" key="1">
    <source>
        <dbReference type="SAM" id="Phobius"/>
    </source>
</evidence>
<protein>
    <submittedName>
        <fullName evidence="2">Uncharacterized protein</fullName>
    </submittedName>
</protein>
<keyword evidence="3" id="KW-1185">Reference proteome</keyword>
<proteinExistence type="predicted"/>
<sequence length="142" mass="15539">MSLPPWLMLHRPCFWLRWMPSRRCSSRASRWTEAIATLAPSTAKPISGFGSRLACRRLKITATMVLEMVALLVMSKMKVAVMLISVGLSLIARLMVVHLTMLVLIVGVSAAMVVVEAFLAPVTPGTTGAIRTRGLRLPPSVR</sequence>